<accession>A0A2G8S480</accession>
<dbReference type="EMBL" id="AYKW01000023">
    <property type="protein sequence ID" value="PIL28537.1"/>
    <property type="molecule type" value="Genomic_DNA"/>
</dbReference>
<keyword evidence="1" id="KW-0472">Membrane</keyword>
<feature type="transmembrane region" description="Helical" evidence="1">
    <location>
        <begin position="84"/>
        <end position="108"/>
    </location>
</feature>
<evidence type="ECO:0000313" key="2">
    <source>
        <dbReference type="EMBL" id="PIL28537.1"/>
    </source>
</evidence>
<feature type="transmembrane region" description="Helical" evidence="1">
    <location>
        <begin position="39"/>
        <end position="58"/>
    </location>
</feature>
<keyword evidence="1" id="KW-0812">Transmembrane</keyword>
<feature type="transmembrane region" description="Helical" evidence="1">
    <location>
        <begin position="7"/>
        <end position="27"/>
    </location>
</feature>
<reference evidence="2 3" key="1">
    <citation type="journal article" date="2015" name="Sci. Rep.">
        <title>Chromosome-level genome map provides insights into diverse defense mechanisms in the medicinal fungus Ganoderma sinense.</title>
        <authorList>
            <person name="Zhu Y."/>
            <person name="Xu J."/>
            <person name="Sun C."/>
            <person name="Zhou S."/>
            <person name="Xu H."/>
            <person name="Nelson D.R."/>
            <person name="Qian J."/>
            <person name="Song J."/>
            <person name="Luo H."/>
            <person name="Xiang L."/>
            <person name="Li Y."/>
            <person name="Xu Z."/>
            <person name="Ji A."/>
            <person name="Wang L."/>
            <person name="Lu S."/>
            <person name="Hayward A."/>
            <person name="Sun W."/>
            <person name="Li X."/>
            <person name="Schwartz D.C."/>
            <person name="Wang Y."/>
            <person name="Chen S."/>
        </authorList>
    </citation>
    <scope>NUCLEOTIDE SEQUENCE [LARGE SCALE GENOMIC DNA]</scope>
    <source>
        <strain evidence="2 3">ZZ0214-1</strain>
    </source>
</reference>
<dbReference type="Proteomes" id="UP000230002">
    <property type="component" value="Unassembled WGS sequence"/>
</dbReference>
<protein>
    <submittedName>
        <fullName evidence="2">Uncharacterized protein</fullName>
    </submittedName>
</protein>
<evidence type="ECO:0000256" key="1">
    <source>
        <dbReference type="SAM" id="Phobius"/>
    </source>
</evidence>
<evidence type="ECO:0000313" key="3">
    <source>
        <dbReference type="Proteomes" id="UP000230002"/>
    </source>
</evidence>
<organism evidence="2 3">
    <name type="scientific">Ganoderma sinense ZZ0214-1</name>
    <dbReference type="NCBI Taxonomy" id="1077348"/>
    <lineage>
        <taxon>Eukaryota</taxon>
        <taxon>Fungi</taxon>
        <taxon>Dikarya</taxon>
        <taxon>Basidiomycota</taxon>
        <taxon>Agaricomycotina</taxon>
        <taxon>Agaricomycetes</taxon>
        <taxon>Polyporales</taxon>
        <taxon>Polyporaceae</taxon>
        <taxon>Ganoderma</taxon>
    </lineage>
</organism>
<keyword evidence="3" id="KW-1185">Reference proteome</keyword>
<comment type="caution">
    <text evidence="2">The sequence shown here is derived from an EMBL/GenBank/DDBJ whole genome shotgun (WGS) entry which is preliminary data.</text>
</comment>
<keyword evidence="1" id="KW-1133">Transmembrane helix</keyword>
<name>A0A2G8S480_9APHY</name>
<sequence length="262" mass="29328">MRSVFIIRYGLLLLSDVVLYGAATKWVVDDQTLTAFPSLYFFFTITFAPSSPPFTSILSSKAPESSPKTENQLSYHLYYMRSRAVVPIVTSGNWSSTFVLILILFPFFTVTQANDFTLQPTIPTECSTLTVQWTTTNVKSYSVVIVDNDQSPLFSTTVPTPTIEWAVSVPPVHLTVTVFIPVHTHGSVEFSSYKTTDFSIISGPNTCLSSVTSHNSTILRRILANITTIIDTIHVTVIFNVNHIFIPIRTLSLDIYHLNDRY</sequence>
<dbReference type="AlphaFoldDB" id="A0A2G8S480"/>
<proteinExistence type="predicted"/>
<gene>
    <name evidence="2" type="ORF">GSI_08578</name>
</gene>